<dbReference type="EMBL" id="PGCL01000003">
    <property type="protein sequence ID" value="TAJ44196.1"/>
    <property type="molecule type" value="Genomic_DNA"/>
</dbReference>
<name>A0A483CWV3_9EURY</name>
<keyword evidence="13 19" id="KW-0472">Membrane</keyword>
<protein>
    <recommendedName>
        <fullName evidence="6 19">Adenosylcobinamide-GDP ribazoletransferase</fullName>
        <ecNumber evidence="5 19">2.7.8.26</ecNumber>
    </recommendedName>
    <alternativeName>
        <fullName evidence="16 19">Cobalamin synthase</fullName>
    </alternativeName>
    <alternativeName>
        <fullName evidence="15 19">Cobalamin-5'-phosphate synthase</fullName>
    </alternativeName>
</protein>
<evidence type="ECO:0000313" key="21">
    <source>
        <dbReference type="Proteomes" id="UP000292580"/>
    </source>
</evidence>
<evidence type="ECO:0000256" key="9">
    <source>
        <dbReference type="ARBA" id="ARBA00022679"/>
    </source>
</evidence>
<dbReference type="GO" id="GO:0008818">
    <property type="term" value="F:cobalamin 5'-phosphate synthase activity"/>
    <property type="evidence" value="ECO:0007669"/>
    <property type="project" value="UniProtKB-UniRule"/>
</dbReference>
<evidence type="ECO:0000256" key="15">
    <source>
        <dbReference type="ARBA" id="ARBA00032605"/>
    </source>
</evidence>
<feature type="transmembrane region" description="Helical" evidence="19">
    <location>
        <begin position="169"/>
        <end position="186"/>
    </location>
</feature>
<evidence type="ECO:0000256" key="12">
    <source>
        <dbReference type="ARBA" id="ARBA00022989"/>
    </source>
</evidence>
<evidence type="ECO:0000256" key="1">
    <source>
        <dbReference type="ARBA" id="ARBA00001946"/>
    </source>
</evidence>
<dbReference type="NCBIfam" id="TIGR00317">
    <property type="entry name" value="cobS"/>
    <property type="match status" value="1"/>
</dbReference>
<dbReference type="PANTHER" id="PTHR34148">
    <property type="entry name" value="ADENOSYLCOBINAMIDE-GDP RIBAZOLETRANSFERASE"/>
    <property type="match status" value="1"/>
</dbReference>
<comment type="similarity">
    <text evidence="4 19">Belongs to the CobS family.</text>
</comment>
<evidence type="ECO:0000256" key="8">
    <source>
        <dbReference type="ARBA" id="ARBA00022573"/>
    </source>
</evidence>
<evidence type="ECO:0000256" key="16">
    <source>
        <dbReference type="ARBA" id="ARBA00032853"/>
    </source>
</evidence>
<dbReference type="InterPro" id="IPR003805">
    <property type="entry name" value="CobS"/>
</dbReference>
<keyword evidence="7 19" id="KW-1003">Cell membrane</keyword>
<dbReference type="GO" id="GO:0005886">
    <property type="term" value="C:plasma membrane"/>
    <property type="evidence" value="ECO:0007669"/>
    <property type="project" value="UniProtKB-SubCell"/>
</dbReference>
<dbReference type="EC" id="2.7.8.26" evidence="5 19"/>
<comment type="caution">
    <text evidence="20">The sequence shown here is derived from an EMBL/GenBank/DDBJ whole genome shotgun (WGS) entry which is preliminary data.</text>
</comment>
<keyword evidence="10 19" id="KW-0812">Transmembrane</keyword>
<evidence type="ECO:0000313" key="20">
    <source>
        <dbReference type="EMBL" id="TAJ44196.1"/>
    </source>
</evidence>
<evidence type="ECO:0000256" key="18">
    <source>
        <dbReference type="ARBA" id="ARBA00049504"/>
    </source>
</evidence>
<accession>A0A483CWV3</accession>
<evidence type="ECO:0000256" key="14">
    <source>
        <dbReference type="ARBA" id="ARBA00025228"/>
    </source>
</evidence>
<evidence type="ECO:0000256" key="2">
    <source>
        <dbReference type="ARBA" id="ARBA00004651"/>
    </source>
</evidence>
<dbReference type="Proteomes" id="UP000292580">
    <property type="component" value="Unassembled WGS sequence"/>
</dbReference>
<evidence type="ECO:0000256" key="7">
    <source>
        <dbReference type="ARBA" id="ARBA00022475"/>
    </source>
</evidence>
<evidence type="ECO:0000256" key="3">
    <source>
        <dbReference type="ARBA" id="ARBA00004663"/>
    </source>
</evidence>
<keyword evidence="8 19" id="KW-0169">Cobalamin biosynthesis</keyword>
<keyword evidence="12 19" id="KW-1133">Transmembrane helix</keyword>
<comment type="catalytic activity">
    <reaction evidence="18 19">
        <text>alpha-ribazole 5'-phosphate + adenosylcob(III)inamide-GDP = adenosylcob(III)alamin 5'-phosphate + GMP + H(+)</text>
        <dbReference type="Rhea" id="RHEA:23560"/>
        <dbReference type="ChEBI" id="CHEBI:15378"/>
        <dbReference type="ChEBI" id="CHEBI:57918"/>
        <dbReference type="ChEBI" id="CHEBI:58115"/>
        <dbReference type="ChEBI" id="CHEBI:60487"/>
        <dbReference type="ChEBI" id="CHEBI:60493"/>
        <dbReference type="EC" id="2.7.8.26"/>
    </reaction>
</comment>
<feature type="transmembrane region" description="Helical" evidence="19">
    <location>
        <begin position="32"/>
        <end position="52"/>
    </location>
</feature>
<evidence type="ECO:0000256" key="10">
    <source>
        <dbReference type="ARBA" id="ARBA00022692"/>
    </source>
</evidence>
<evidence type="ECO:0000256" key="13">
    <source>
        <dbReference type="ARBA" id="ARBA00023136"/>
    </source>
</evidence>
<evidence type="ECO:0000256" key="17">
    <source>
        <dbReference type="ARBA" id="ARBA00048623"/>
    </source>
</evidence>
<organism evidence="20 21">
    <name type="scientific">Methanofollis fontis</name>
    <dbReference type="NCBI Taxonomy" id="2052832"/>
    <lineage>
        <taxon>Archaea</taxon>
        <taxon>Methanobacteriati</taxon>
        <taxon>Methanobacteriota</taxon>
        <taxon>Stenosarchaea group</taxon>
        <taxon>Methanomicrobia</taxon>
        <taxon>Methanomicrobiales</taxon>
        <taxon>Methanomicrobiaceae</taxon>
        <taxon>Methanofollis</taxon>
    </lineage>
</organism>
<keyword evidence="21" id="KW-1185">Reference proteome</keyword>
<evidence type="ECO:0000256" key="5">
    <source>
        <dbReference type="ARBA" id="ARBA00013200"/>
    </source>
</evidence>
<comment type="catalytic activity">
    <reaction evidence="17 19">
        <text>alpha-ribazole + adenosylcob(III)inamide-GDP = adenosylcob(III)alamin + GMP + H(+)</text>
        <dbReference type="Rhea" id="RHEA:16049"/>
        <dbReference type="ChEBI" id="CHEBI:10329"/>
        <dbReference type="ChEBI" id="CHEBI:15378"/>
        <dbReference type="ChEBI" id="CHEBI:18408"/>
        <dbReference type="ChEBI" id="CHEBI:58115"/>
        <dbReference type="ChEBI" id="CHEBI:60487"/>
        <dbReference type="EC" id="2.7.8.26"/>
    </reaction>
</comment>
<dbReference type="RefSeq" id="WP_130647267.1">
    <property type="nucleotide sequence ID" value="NZ_PGCL01000003.1"/>
</dbReference>
<proteinExistence type="inferred from homology"/>
<keyword evidence="9 19" id="KW-0808">Transferase</keyword>
<dbReference type="HAMAP" id="MF_00719">
    <property type="entry name" value="CobS"/>
    <property type="match status" value="1"/>
</dbReference>
<dbReference type="UniPathway" id="UPA00148">
    <property type="reaction ID" value="UER00238"/>
</dbReference>
<feature type="transmembrane region" description="Helical" evidence="19">
    <location>
        <begin position="193"/>
        <end position="212"/>
    </location>
</feature>
<dbReference type="GO" id="GO:0009236">
    <property type="term" value="P:cobalamin biosynthetic process"/>
    <property type="evidence" value="ECO:0007669"/>
    <property type="project" value="UniProtKB-UniRule"/>
</dbReference>
<dbReference type="GO" id="GO:0051073">
    <property type="term" value="F:adenosylcobinamide-GDP ribazoletransferase activity"/>
    <property type="evidence" value="ECO:0007669"/>
    <property type="project" value="UniProtKB-UniRule"/>
</dbReference>
<comment type="function">
    <text evidence="14 19">Joins adenosylcobinamide-GDP and alpha-ribazole to generate adenosylcobalamin (Ado-cobalamin). Also synthesizes adenosylcobalamin 5'-phosphate from adenosylcobinamide-GDP and alpha-ribazole 5'-phosphate.</text>
</comment>
<comment type="subcellular location">
    <subcellularLocation>
        <location evidence="2 19">Cell membrane</location>
        <topology evidence="2 19">Multi-pass membrane protein</topology>
    </subcellularLocation>
</comment>
<comment type="cofactor">
    <cofactor evidence="1 19">
        <name>Mg(2+)</name>
        <dbReference type="ChEBI" id="CHEBI:18420"/>
    </cofactor>
</comment>
<comment type="pathway">
    <text evidence="3 19">Cofactor biosynthesis; adenosylcobalamin biosynthesis; adenosylcobalamin from cob(II)yrinate a,c-diamide: step 7/7.</text>
</comment>
<dbReference type="AlphaFoldDB" id="A0A483CWV3"/>
<evidence type="ECO:0000256" key="11">
    <source>
        <dbReference type="ARBA" id="ARBA00022842"/>
    </source>
</evidence>
<reference evidence="20 21" key="1">
    <citation type="submission" date="2017-11" db="EMBL/GenBank/DDBJ databases">
        <title>Isolation and Characterization of Methanofollis Species from Methane Seep Offshore SW Taiwan.</title>
        <authorList>
            <person name="Teng N.-H."/>
            <person name="Lai M.-C."/>
            <person name="Chen S.-C."/>
        </authorList>
    </citation>
    <scope>NUCLEOTIDE SEQUENCE [LARGE SCALE GENOMIC DNA]</scope>
    <source>
        <strain evidence="20 21">FWC-SCC2</strain>
    </source>
</reference>
<evidence type="ECO:0000256" key="19">
    <source>
        <dbReference type="HAMAP-Rule" id="MF_00719"/>
    </source>
</evidence>
<gene>
    <name evidence="19 20" type="primary">cobS</name>
    <name evidence="20" type="ORF">CUJ86_09230</name>
</gene>
<dbReference type="Pfam" id="PF02654">
    <property type="entry name" value="CobS"/>
    <property type="match status" value="1"/>
</dbReference>
<keyword evidence="11 19" id="KW-0460">Magnesium</keyword>
<feature type="transmembrane region" description="Helical" evidence="19">
    <location>
        <begin position="104"/>
        <end position="124"/>
    </location>
</feature>
<dbReference type="OrthoDB" id="11748at2157"/>
<evidence type="ECO:0000256" key="4">
    <source>
        <dbReference type="ARBA" id="ARBA00010561"/>
    </source>
</evidence>
<sequence length="237" mass="24364">MLLEPVRALLQFTTVLPLGRHAEFDAFARHSWLYPAAGWITGGGAAIIAFLLGGHTLLAAAAAVTAAVVISGANHFDGLLDLGDGLMAHGSREKRIAALTDRQIGAGGVAAGILITICAIAGLVEVWSIPLVILTAEVCAKLAMAWITALGAPFHDGIHAYLHGFARPFFVPLAILPVLPLLLLVSPLSLGKAILATGIVVLILMGTARRLFGGVNGDVAGASNEIVRAAVIIALAL</sequence>
<dbReference type="PANTHER" id="PTHR34148:SF1">
    <property type="entry name" value="ADENOSYLCOBINAMIDE-GDP RIBAZOLETRANSFERASE"/>
    <property type="match status" value="1"/>
</dbReference>
<evidence type="ECO:0000256" key="6">
    <source>
        <dbReference type="ARBA" id="ARBA00015850"/>
    </source>
</evidence>